<keyword evidence="5" id="KW-1185">Reference proteome</keyword>
<protein>
    <recommendedName>
        <fullName evidence="3">Response regulatory domain-containing protein</fullName>
    </recommendedName>
</protein>
<dbReference type="InterPro" id="IPR011006">
    <property type="entry name" value="CheY-like_superfamily"/>
</dbReference>
<proteinExistence type="predicted"/>
<feature type="modified residue" description="4-aspartylphosphate" evidence="2">
    <location>
        <position position="192"/>
    </location>
</feature>
<dbReference type="InterPro" id="IPR052016">
    <property type="entry name" value="Bact_Sigma-Reg"/>
</dbReference>
<sequence>MERQYQLHFEYSPQLPRKARHALAAVLLHSSLQLEQRNTILLAVTELTANLLRHSTVKPTQINLECRWSHQHYSLTLADNGSAFTPQHCTALDQLLEEEPNCSGYGLALLQEQFDQVDYIPATHAQSFNRWCLQLKLEQQFDAKLILLVDDDLIQLNMIAMYLEPHQVQSFTSAREAEIWLKTHQPDLIISDIRMPEIDGLSFRHQISHYSHLQMTPFIFLTGDDDAGLAESVVHKDIDDFLLKPVQREQINQVITRVIQRSQRLLQHTFALIDRDLKQHLRPSLPAQVSRYQVASLSYSAQIGGGDYWLCPPSDQLQLYLGDVMGHDIAACFMAGRQQGFLQGLQHQACNLPPTEQLTQLSQWLDQSQPELLTTLQILIAQDDQLVLFNAGALPPWHISQNQIASLPCTGALLGLNTEPEYQGFTFHLKKGERLMLFSDGLLEISNQTEQQVLHLQQLQQLICEQQDQPLTQLQHALDQWISQHQINDDISVILLEKIA</sequence>
<dbReference type="SUPFAM" id="SSF52172">
    <property type="entry name" value="CheY-like"/>
    <property type="match status" value="1"/>
</dbReference>
<dbReference type="Pfam" id="PF00072">
    <property type="entry name" value="Response_reg"/>
    <property type="match status" value="1"/>
</dbReference>
<dbReference type="CDD" id="cd16936">
    <property type="entry name" value="HATPase_RsbW-like"/>
    <property type="match status" value="1"/>
</dbReference>
<dbReference type="Proteomes" id="UP000191418">
    <property type="component" value="Unassembled WGS sequence"/>
</dbReference>
<dbReference type="GO" id="GO:0016791">
    <property type="term" value="F:phosphatase activity"/>
    <property type="evidence" value="ECO:0007669"/>
    <property type="project" value="TreeGrafter"/>
</dbReference>
<dbReference type="PANTHER" id="PTHR43156">
    <property type="entry name" value="STAGE II SPORULATION PROTEIN E-RELATED"/>
    <property type="match status" value="1"/>
</dbReference>
<dbReference type="Gene3D" id="3.40.50.2300">
    <property type="match status" value="1"/>
</dbReference>
<dbReference type="STRING" id="64969.SAMN02745127_02635"/>
<dbReference type="EMBL" id="MTSM01000022">
    <property type="protein sequence ID" value="OPX54592.1"/>
    <property type="molecule type" value="Genomic_DNA"/>
</dbReference>
<name>A0A1T4RX99_9GAMM</name>
<dbReference type="SUPFAM" id="SSF55874">
    <property type="entry name" value="ATPase domain of HSP90 chaperone/DNA topoisomerase II/histidine kinase"/>
    <property type="match status" value="1"/>
</dbReference>
<evidence type="ECO:0000313" key="5">
    <source>
        <dbReference type="Proteomes" id="UP000191418"/>
    </source>
</evidence>
<accession>A0A1T4RX99</accession>
<dbReference type="Gene3D" id="3.60.40.10">
    <property type="entry name" value="PPM-type phosphatase domain"/>
    <property type="match status" value="1"/>
</dbReference>
<dbReference type="Pfam" id="PF07228">
    <property type="entry name" value="SpoIIE"/>
    <property type="match status" value="1"/>
</dbReference>
<dbReference type="AlphaFoldDB" id="A0A1T4RX99"/>
<dbReference type="InterPro" id="IPR001789">
    <property type="entry name" value="Sig_transdc_resp-reg_receiver"/>
</dbReference>
<feature type="domain" description="Response regulatory" evidence="3">
    <location>
        <begin position="145"/>
        <end position="259"/>
    </location>
</feature>
<dbReference type="InterPro" id="IPR003594">
    <property type="entry name" value="HATPase_dom"/>
</dbReference>
<evidence type="ECO:0000256" key="1">
    <source>
        <dbReference type="ARBA" id="ARBA00022801"/>
    </source>
</evidence>
<evidence type="ECO:0000256" key="2">
    <source>
        <dbReference type="PROSITE-ProRule" id="PRU00169"/>
    </source>
</evidence>
<gene>
    <name evidence="4" type="ORF">BTE48_13510</name>
</gene>
<dbReference type="Gene3D" id="3.30.565.10">
    <property type="entry name" value="Histidine kinase-like ATPase, C-terminal domain"/>
    <property type="match status" value="1"/>
</dbReference>
<dbReference type="InterPro" id="IPR036457">
    <property type="entry name" value="PPM-type-like_dom_sf"/>
</dbReference>
<dbReference type="PANTHER" id="PTHR43156:SF2">
    <property type="entry name" value="STAGE II SPORULATION PROTEIN E"/>
    <property type="match status" value="1"/>
</dbReference>
<dbReference type="GO" id="GO:0000160">
    <property type="term" value="P:phosphorelay signal transduction system"/>
    <property type="evidence" value="ECO:0007669"/>
    <property type="project" value="InterPro"/>
</dbReference>
<dbReference type="Pfam" id="PF13581">
    <property type="entry name" value="HATPase_c_2"/>
    <property type="match status" value="1"/>
</dbReference>
<dbReference type="SUPFAM" id="SSF81606">
    <property type="entry name" value="PP2C-like"/>
    <property type="match status" value="1"/>
</dbReference>
<dbReference type="InterPro" id="IPR001932">
    <property type="entry name" value="PPM-type_phosphatase-like_dom"/>
</dbReference>
<organism evidence="4 5">
    <name type="scientific">Oceanospirillum multiglobuliferum</name>
    <dbReference type="NCBI Taxonomy" id="64969"/>
    <lineage>
        <taxon>Bacteria</taxon>
        <taxon>Pseudomonadati</taxon>
        <taxon>Pseudomonadota</taxon>
        <taxon>Gammaproteobacteria</taxon>
        <taxon>Oceanospirillales</taxon>
        <taxon>Oceanospirillaceae</taxon>
        <taxon>Oceanospirillum</taxon>
    </lineage>
</organism>
<dbReference type="SMART" id="SM00448">
    <property type="entry name" value="REC"/>
    <property type="match status" value="1"/>
</dbReference>
<evidence type="ECO:0000313" key="4">
    <source>
        <dbReference type="EMBL" id="OPX54592.1"/>
    </source>
</evidence>
<reference evidence="4 5" key="1">
    <citation type="submission" date="2017-01" db="EMBL/GenBank/DDBJ databases">
        <title>Genome Sequencing of a Marine Spirillum, Oceanospirillum multiglobuliferum ATCC 33336, from Japan.</title>
        <authorList>
            <person name="Carney J.G."/>
            <person name="Trachtenberg A.M."/>
            <person name="Rheaume B.A."/>
            <person name="Linnane J.D."/>
            <person name="Pitts N.L."/>
            <person name="Mykles D.L."/>
            <person name="Maclea K.S."/>
        </authorList>
    </citation>
    <scope>NUCLEOTIDE SEQUENCE [LARGE SCALE GENOMIC DNA]</scope>
    <source>
        <strain evidence="4 5">ATCC 33336</strain>
    </source>
</reference>
<dbReference type="InterPro" id="IPR036890">
    <property type="entry name" value="HATPase_C_sf"/>
</dbReference>
<dbReference type="CDD" id="cd00156">
    <property type="entry name" value="REC"/>
    <property type="match status" value="1"/>
</dbReference>
<dbReference type="OrthoDB" id="9811749at2"/>
<dbReference type="RefSeq" id="WP_078746171.1">
    <property type="nucleotide sequence ID" value="NZ_FUXG01000021.1"/>
</dbReference>
<dbReference type="SMART" id="SM00331">
    <property type="entry name" value="PP2C_SIG"/>
    <property type="match status" value="1"/>
</dbReference>
<comment type="caution">
    <text evidence="4">The sequence shown here is derived from an EMBL/GenBank/DDBJ whole genome shotgun (WGS) entry which is preliminary data.</text>
</comment>
<keyword evidence="1" id="KW-0378">Hydrolase</keyword>
<keyword evidence="2" id="KW-0597">Phosphoprotein</keyword>
<evidence type="ECO:0000259" key="3">
    <source>
        <dbReference type="PROSITE" id="PS50110"/>
    </source>
</evidence>
<dbReference type="PROSITE" id="PS50110">
    <property type="entry name" value="RESPONSE_REGULATORY"/>
    <property type="match status" value="1"/>
</dbReference>